<sequence>MAELKNIDNCLTKLSEDMVSLMKFQTEKFEEIQKDFAVFKKDIQESLKDNCTLIEQDKVQIVVKIGQAEGVIVENNIGQAEDVIVEKIGQAEDVIDEMIGQAEGVIVEKIGQAEDVIDEIIGQAGGVIVEKIGQAEDVIVEITREDISFCADSKEVILKMITSCSAIYGPDPDLPCVGSNTSLSEIISDKSANSSPSTASVLGAGGLAPPLLKSRHASLEESDSPPSLSHERKYYQSPCSDVQPAVVTATPLPPVLASPCSDAEAAAEFCHKFLCSGNHSGEPQGVIEQPIALSQYLEDNKPMAANCSREGGKGNLCPGAWNLCPVVICRGLRCDPL</sequence>
<gene>
    <name evidence="1" type="ORF">CTOB1V02_LOCUS2056</name>
</gene>
<accession>A0A7R8W498</accession>
<name>A0A7R8W498_9CRUS</name>
<evidence type="ECO:0000313" key="1">
    <source>
        <dbReference type="EMBL" id="CAD7224086.1"/>
    </source>
</evidence>
<proteinExistence type="predicted"/>
<dbReference type="EMBL" id="OB660305">
    <property type="protein sequence ID" value="CAD7224086.1"/>
    <property type="molecule type" value="Genomic_DNA"/>
</dbReference>
<dbReference type="AlphaFoldDB" id="A0A7R8W498"/>
<protein>
    <submittedName>
        <fullName evidence="1">Uncharacterized protein</fullName>
    </submittedName>
</protein>
<reference evidence="1" key="1">
    <citation type="submission" date="2020-11" db="EMBL/GenBank/DDBJ databases">
        <authorList>
            <person name="Tran Van P."/>
        </authorList>
    </citation>
    <scope>NUCLEOTIDE SEQUENCE</scope>
</reference>
<organism evidence="1">
    <name type="scientific">Cyprideis torosa</name>
    <dbReference type="NCBI Taxonomy" id="163714"/>
    <lineage>
        <taxon>Eukaryota</taxon>
        <taxon>Metazoa</taxon>
        <taxon>Ecdysozoa</taxon>
        <taxon>Arthropoda</taxon>
        <taxon>Crustacea</taxon>
        <taxon>Oligostraca</taxon>
        <taxon>Ostracoda</taxon>
        <taxon>Podocopa</taxon>
        <taxon>Podocopida</taxon>
        <taxon>Cytherocopina</taxon>
        <taxon>Cytheroidea</taxon>
        <taxon>Cytherideidae</taxon>
        <taxon>Cyprideis</taxon>
    </lineage>
</organism>